<keyword evidence="2" id="KW-0813">Transport</keyword>
<evidence type="ECO:0000256" key="4">
    <source>
        <dbReference type="ARBA" id="ARBA00022723"/>
    </source>
</evidence>
<evidence type="ECO:0000259" key="10">
    <source>
        <dbReference type="Pfam" id="PF03781"/>
    </source>
</evidence>
<dbReference type="GO" id="GO:0046872">
    <property type="term" value="F:metal ion binding"/>
    <property type="evidence" value="ECO:0007669"/>
    <property type="project" value="UniProtKB-KW"/>
</dbReference>
<gene>
    <name evidence="11" type="ORF">NC99_39550</name>
</gene>
<evidence type="ECO:0000256" key="3">
    <source>
        <dbReference type="ARBA" id="ARBA00022617"/>
    </source>
</evidence>
<keyword evidence="8" id="KW-0812">Transmembrane</keyword>
<sequence>MAGKLRKFFQEKILFVLFIGFAFGILFLIAFNKTVEYTSTNESCEACHIHPHVTESWKLSTHYDNKHGIQVNCVDCHLPPKGEGYLPAKIRASAIDIYGYLFKDHESFNWEAKSTVEQAQHFTYEASCVKCHANLFPLQLTKEGQDAHLYYSQNQEELRCINCHLHVGHFDPNAKHESNIGFGKEMQANIKIYEEPTPVDKHEDFTEKIPATPVDFEMVAIPGGTFKIGSPADEPYRDEDEGPQKEVQISPFFMGKVEVSWNEYLAFYSQTGAEGRSTDTEGSRTEDDVDAITGPTPPYGQPDQNWGLGDRPAITMRHKAAQVYCEWLSKVTGKTYRLPTEAEWEYACRAGTETPYFFEGDPKDFSKTKLWNKLFGADTTNINSYVVYDENSMAKTQPPSAVRPNPFGLKNMLGNVAEFCQDWYAPDAYSLLTDGVKDPKGPVSGTEYVVRGGSFKSAAEEVRSADRDYTKTEAWMKTDPQMPKSIWWYSDATMVGFRVVCEFDENTGNHN</sequence>
<dbReference type="InterPro" id="IPR042095">
    <property type="entry name" value="SUMF_sf"/>
</dbReference>
<dbReference type="InterPro" id="IPR036280">
    <property type="entry name" value="Multihaem_cyt_sf"/>
</dbReference>
<dbReference type="OrthoDB" id="9768004at2"/>
<feature type="domain" description="NapC/NirT cytochrome c N-terminal" evidence="9">
    <location>
        <begin position="12"/>
        <end position="173"/>
    </location>
</feature>
<keyword evidence="12" id="KW-1185">Reference proteome</keyword>
<dbReference type="RefSeq" id="WP_053187180.1">
    <property type="nucleotide sequence ID" value="NZ_LGIA01000195.1"/>
</dbReference>
<evidence type="ECO:0000259" key="9">
    <source>
        <dbReference type="Pfam" id="PF03264"/>
    </source>
</evidence>
<dbReference type="EMBL" id="LGIA01000195">
    <property type="protein sequence ID" value="KOH43224.1"/>
    <property type="molecule type" value="Genomic_DNA"/>
</dbReference>
<dbReference type="Pfam" id="PF03781">
    <property type="entry name" value="FGE-sulfatase"/>
    <property type="match status" value="1"/>
</dbReference>
<dbReference type="GO" id="GO:0030313">
    <property type="term" value="C:cell envelope"/>
    <property type="evidence" value="ECO:0007669"/>
    <property type="project" value="UniProtKB-SubCell"/>
</dbReference>
<keyword evidence="3" id="KW-0349">Heme</keyword>
<dbReference type="InterPro" id="IPR016187">
    <property type="entry name" value="CTDL_fold"/>
</dbReference>
<proteinExistence type="predicted"/>
<keyword evidence="6" id="KW-0408">Iron</keyword>
<feature type="domain" description="Sulfatase-modifying factor enzyme-like" evidence="10">
    <location>
        <begin position="217"/>
        <end position="470"/>
    </location>
</feature>
<keyword evidence="5" id="KW-0249">Electron transport</keyword>
<evidence type="ECO:0000256" key="8">
    <source>
        <dbReference type="SAM" id="Phobius"/>
    </source>
</evidence>
<evidence type="ECO:0000256" key="6">
    <source>
        <dbReference type="ARBA" id="ARBA00023004"/>
    </source>
</evidence>
<dbReference type="InterPro" id="IPR005126">
    <property type="entry name" value="NapC/NirT_cyt_c_N"/>
</dbReference>
<dbReference type="InterPro" id="IPR005532">
    <property type="entry name" value="SUMF_dom"/>
</dbReference>
<feature type="compositionally biased region" description="Basic and acidic residues" evidence="7">
    <location>
        <begin position="276"/>
        <end position="286"/>
    </location>
</feature>
<organism evidence="11 12">
    <name type="scientific">Sunxiuqinia dokdonensis</name>
    <dbReference type="NCBI Taxonomy" id="1409788"/>
    <lineage>
        <taxon>Bacteria</taxon>
        <taxon>Pseudomonadati</taxon>
        <taxon>Bacteroidota</taxon>
        <taxon>Bacteroidia</taxon>
        <taxon>Marinilabiliales</taxon>
        <taxon>Prolixibacteraceae</taxon>
        <taxon>Sunxiuqinia</taxon>
    </lineage>
</organism>
<keyword evidence="8" id="KW-1133">Transmembrane helix</keyword>
<evidence type="ECO:0000256" key="7">
    <source>
        <dbReference type="SAM" id="MobiDB-lite"/>
    </source>
</evidence>
<dbReference type="SUPFAM" id="SSF56436">
    <property type="entry name" value="C-type lectin-like"/>
    <property type="match status" value="1"/>
</dbReference>
<feature type="transmembrane region" description="Helical" evidence="8">
    <location>
        <begin position="12"/>
        <end position="31"/>
    </location>
</feature>
<evidence type="ECO:0000256" key="5">
    <source>
        <dbReference type="ARBA" id="ARBA00022982"/>
    </source>
</evidence>
<dbReference type="AlphaFoldDB" id="A0A0L8V471"/>
<dbReference type="GO" id="GO:0120147">
    <property type="term" value="F:formylglycine-generating oxidase activity"/>
    <property type="evidence" value="ECO:0007669"/>
    <property type="project" value="TreeGrafter"/>
</dbReference>
<reference evidence="12" key="1">
    <citation type="submission" date="2015-07" db="EMBL/GenBank/DDBJ databases">
        <title>Genome sequencing of Sunxiuqinia dokdonensis strain SK.</title>
        <authorList>
            <person name="Ahn S."/>
            <person name="Kim B.-C."/>
        </authorList>
    </citation>
    <scope>NUCLEOTIDE SEQUENCE [LARGE SCALE GENOMIC DNA]</scope>
    <source>
        <strain evidence="12">SK</strain>
    </source>
</reference>
<evidence type="ECO:0000256" key="2">
    <source>
        <dbReference type="ARBA" id="ARBA00022448"/>
    </source>
</evidence>
<evidence type="ECO:0000256" key="1">
    <source>
        <dbReference type="ARBA" id="ARBA00004196"/>
    </source>
</evidence>
<keyword evidence="4" id="KW-0479">Metal-binding</keyword>
<name>A0A0L8V471_9BACT</name>
<feature type="region of interest" description="Disordered" evidence="7">
    <location>
        <begin position="272"/>
        <end position="306"/>
    </location>
</feature>
<dbReference type="Proteomes" id="UP000036958">
    <property type="component" value="Unassembled WGS sequence"/>
</dbReference>
<comment type="subcellular location">
    <subcellularLocation>
        <location evidence="1">Cell envelope</location>
    </subcellularLocation>
</comment>
<dbReference type="Gene3D" id="3.90.1580.10">
    <property type="entry name" value="paralog of FGE (formylglycine-generating enzyme)"/>
    <property type="match status" value="1"/>
</dbReference>
<dbReference type="Pfam" id="PF03264">
    <property type="entry name" value="Cytochrom_NNT"/>
    <property type="match status" value="1"/>
</dbReference>
<evidence type="ECO:0000313" key="11">
    <source>
        <dbReference type="EMBL" id="KOH43224.1"/>
    </source>
</evidence>
<accession>A0A0L8V471</accession>
<dbReference type="InterPro" id="IPR038266">
    <property type="entry name" value="NapC/NirT_cytc_sf"/>
</dbReference>
<dbReference type="SUPFAM" id="SSF48695">
    <property type="entry name" value="Multiheme cytochromes"/>
    <property type="match status" value="1"/>
</dbReference>
<protein>
    <submittedName>
        <fullName evidence="11">Uncharacterized protein</fullName>
    </submittedName>
</protein>
<evidence type="ECO:0000313" key="12">
    <source>
        <dbReference type="Proteomes" id="UP000036958"/>
    </source>
</evidence>
<dbReference type="PANTHER" id="PTHR23150">
    <property type="entry name" value="SULFATASE MODIFYING FACTOR 1, 2"/>
    <property type="match status" value="1"/>
</dbReference>
<dbReference type="PANTHER" id="PTHR23150:SF19">
    <property type="entry name" value="FORMYLGLYCINE-GENERATING ENZYME"/>
    <property type="match status" value="1"/>
</dbReference>
<comment type="caution">
    <text evidence="11">The sequence shown here is derived from an EMBL/GenBank/DDBJ whole genome shotgun (WGS) entry which is preliminary data.</text>
</comment>
<dbReference type="Gene3D" id="1.10.3820.10">
    <property type="entry name" value="Di-heme elbow motif domain"/>
    <property type="match status" value="1"/>
</dbReference>
<keyword evidence="8" id="KW-0472">Membrane</keyword>
<dbReference type="InterPro" id="IPR051043">
    <property type="entry name" value="Sulfatase_Mod_Factor_Kinase"/>
</dbReference>
<dbReference type="STRING" id="1409788.NC99_39550"/>